<organism evidence="1">
    <name type="scientific">Leviviridae sp</name>
    <dbReference type="NCBI Taxonomy" id="2027243"/>
    <lineage>
        <taxon>Viruses</taxon>
        <taxon>Riboviria</taxon>
        <taxon>Orthornavirae</taxon>
        <taxon>Lenarviricota</taxon>
        <taxon>Leviviricetes</taxon>
        <taxon>Norzivirales</taxon>
        <taxon>Fiersviridae</taxon>
    </lineage>
</organism>
<gene>
    <name evidence="1" type="ORF">H2Rhizo322020_000002</name>
</gene>
<evidence type="ECO:0000313" key="1">
    <source>
        <dbReference type="EMBL" id="QDH87601.1"/>
    </source>
</evidence>
<name>A0A514D1X9_9VIRU</name>
<accession>A0A514D1X9</accession>
<proteinExistence type="predicted"/>
<sequence>MTNSHEVINLEEMAQCLSDARTLLRDGDMCTDTYVSLLEEAARLIRSVLAFAQESGLEIKDGETTEAWKIVDLFTLVDAFRRNISQEDEDINWYLDSQNPSGTLVMEPGSDTAGKPQWLVYSYDLGRFSPTRESVGWPLVHYWDVA</sequence>
<dbReference type="EMBL" id="MN033502">
    <property type="protein sequence ID" value="QDH87601.1"/>
    <property type="molecule type" value="Genomic_RNA"/>
</dbReference>
<reference evidence="1" key="1">
    <citation type="submission" date="2019-05" db="EMBL/GenBank/DDBJ databases">
        <title>Metatranscriptomic reconstruction reveals RNA viruses with the potential to shape carbon cycling in soil.</title>
        <authorList>
            <person name="Starr E.P."/>
            <person name="Nuccio E."/>
            <person name="Pett-Ridge J."/>
            <person name="Banfield J.F."/>
            <person name="Firestone M.K."/>
        </authorList>
    </citation>
    <scope>NUCLEOTIDE SEQUENCE</scope>
    <source>
        <strain evidence="1">H2_Rhizo_32_scaffold_2020</strain>
    </source>
</reference>
<protein>
    <submittedName>
        <fullName evidence="1">Uncharacterized protein</fullName>
    </submittedName>
</protein>